<dbReference type="PROSITE" id="PS00420">
    <property type="entry name" value="SRCR_1"/>
    <property type="match status" value="9"/>
</dbReference>
<feature type="disulfide bond" evidence="6">
    <location>
        <begin position="485"/>
        <end position="546"/>
    </location>
</feature>
<feature type="domain" description="SRCR" evidence="7">
    <location>
        <begin position="242"/>
        <end position="341"/>
    </location>
</feature>
<feature type="domain" description="SRCR" evidence="7">
    <location>
        <begin position="1277"/>
        <end position="1382"/>
    </location>
</feature>
<name>A0A8B6H8A0_MYTGA</name>
<feature type="disulfide bond" evidence="6">
    <location>
        <begin position="1566"/>
        <end position="1576"/>
    </location>
</feature>
<dbReference type="Pfam" id="PF00530">
    <property type="entry name" value="SRCR"/>
    <property type="match status" value="16"/>
</dbReference>
<feature type="disulfide bond" evidence="6">
    <location>
        <begin position="369"/>
        <end position="433"/>
    </location>
</feature>
<dbReference type="InterPro" id="IPR001190">
    <property type="entry name" value="SRCR"/>
</dbReference>
<dbReference type="FunFam" id="3.10.250.10:FF:000009">
    <property type="entry name" value="WC1"/>
    <property type="match status" value="1"/>
</dbReference>
<feature type="domain" description="SRCR" evidence="7">
    <location>
        <begin position="1387"/>
        <end position="1490"/>
    </location>
</feature>
<reference evidence="8" key="1">
    <citation type="submission" date="2018-11" db="EMBL/GenBank/DDBJ databases">
        <authorList>
            <person name="Alioto T."/>
            <person name="Alioto T."/>
        </authorList>
    </citation>
    <scope>NUCLEOTIDE SEQUENCE</scope>
</reference>
<comment type="caution">
    <text evidence="8">The sequence shown here is derived from an EMBL/GenBank/DDBJ whole genome shotgun (WGS) entry which is preliminary data.</text>
</comment>
<sequence length="1700" mass="185338">QTINIFNRHPLIYQAAHFGQGSGKIWIDKANCQGTEEDISSCIGRYRAKSITRLRYVTEWGHHACSHSEDISISCKTQIRLMNGRTETEGRLEVYNNNQWGTVCDNAFNVNSAKVVCRMLGYDTKFAEAFGGASYGEGIGSVMMNNVRCVGNEIDIGDCSFDGWRSGNCSHSKDVGVSCGAKVRLVAGINEAQGRVEIHHNGHWGMICDESFGSNEGKVICRMLGYDDSYAKERSVACRIPLRLVGGGSLNEGRLEVSLDEQWGTVCSDGFDINDARVVCKSLGYDVLEPEITTKFGEGFGRVMMAQLSCSGIEQGLSECGFISGKQYNCGHGNDVGIICRTDVRLINGNSPDEGRTEIKYNNIYGSICSSDFDMVDARVFCSMLGYNNPYPEICNSCFGNSNGALHFTNVNCTGDELDITKCSSAGWQNANCSSGSDAGVFCKTRVRLYGGDNPSEGRLEVNHNQIWGTVCSDDFDIADAKVICSMLGYNTSNPRIWTQNYTHGSGSAWMSKLGCYGTEDDIAACAFPGWGKGGCQSSKYMNIGCGIGVRLTEGLVPNEGRVEVYHEDQWGTICNDGFTVQNAKVICRMLGFETKNVTILPPSHFKPSSLRWGQHNCQHSDDVSISCGRTPIRLVNGTRLTSGRLEVYHNNVWGTVCSKNFDIEDATVVCKSLGFDAKYPYVVPTPYFGSGNGLILLENLGCMGNETDISNCSSNGWGHSDCTHDQDVSLLCDFTNDDCVSLKTDTFARLVDGPDSSSGRVELLHNGEWGTLCDDGFDIPDAAVICTMLGYNNTNPHVIYAPHFAYGSGSIFLKNIECAGNESDIEECSHSAWGVTDCKHSEDVGIDCTTDVRLVGGKGPFEGRLEVFHNGEWGTVCDSEFDASDAVVICKMLGYQQSNPAVIPISKIKPGFGPIWMGNLTCSGDEVDIALCKFGGWGHTGHCVHSQDIAMTCGATTEVRLNGGSGKSEGRLEIAYGVTWLPVCESGFTMNSAKVVCRHFGFPVSKNDPSVVQSTDFVNDWSTSAYTVVCTGGELDLALCNITLLANSSCSSGSYVGISCPKTDIRLISQFLPSSGRVEMYHEGRWGSVCGHSFDAKAAEVMCRMLGFKADGSKFFRNSKFGKSAELPWMDNLVCSGYENDVTGCRFTWSSRACNDDANIGLECSSTPIRLVNGAGPWEGRVEILNGEQWNTICDDGFNVAEASVICKMLGFKELYTSPRAKLSSLFGASNSAARLGLMSCSGTELDIHACIRGIWGPTTCSSSQEAGVDCRESNLRLTGGSHSMEGRVELLVNGMWSAVCDDDWDNVEATIVCKTLSTFPFDRRVSGKAFRNSFFGHGTGKIAYSSVKCNGTEIDVMHCTLKEVAVPTCDHSNEAGVSCSFAEQIKLSRPVGTTAEGTVFININGDWNTLCDKDFGNQEAQTVCRELGYWSSNVQFFSNSWFGEGNGTSQDLRPQCMGTETKISFCSSEKSWNEMTCSHADDAGVQCTPTTLDTSNVRLIDGDKPGKGRIEVKYNNHWGSFCWRRWNEQNTKVFCKMLKYSHTEGKSFLAKRNGSAILIGSLRCHGQEDNIGLCKAFMDKETCTDEAVGVDCTGEMNVRLNDGQDRYEGRVDIYDGHNWGSLCDNTISLNEAKVICSTATGYRDTLPVFYHLSNPEFHSSAFVVDTLTCAGWEEHISQCTFSKSGSCSVHFTHVKCFP</sequence>
<proteinExistence type="predicted"/>
<feature type="disulfide bond" evidence="6">
    <location>
        <begin position="516"/>
        <end position="526"/>
    </location>
</feature>
<protein>
    <submittedName>
        <fullName evidence="8">Deleted in malignant brain tumors 1 protein</fullName>
    </submittedName>
</protein>
<dbReference type="PROSITE" id="PS50287">
    <property type="entry name" value="SRCR_2"/>
    <property type="match status" value="17"/>
</dbReference>
<feature type="non-terminal residue" evidence="8">
    <location>
        <position position="1700"/>
    </location>
</feature>
<feature type="disulfide bond" evidence="6">
    <location>
        <begin position="923"/>
        <end position="933"/>
    </location>
</feature>
<feature type="disulfide bond" evidence="6">
    <location>
        <begin position="1625"/>
        <end position="1689"/>
    </location>
</feature>
<gene>
    <name evidence="8" type="ORF">MGAL_10B057012</name>
</gene>
<feature type="domain" description="SRCR" evidence="7">
    <location>
        <begin position="1"/>
        <end position="76"/>
    </location>
</feature>
<dbReference type="Gene3D" id="3.10.250.10">
    <property type="entry name" value="SRCR-like domain"/>
    <property type="match status" value="17"/>
</dbReference>
<feature type="disulfide bond" evidence="6">
    <location>
        <begin position="32"/>
        <end position="42"/>
    </location>
</feature>
<feature type="disulfide bond" evidence="6">
    <location>
        <begin position="382"/>
        <end position="443"/>
    </location>
</feature>
<keyword evidence="3 6" id="KW-1015">Disulfide bond</keyword>
<keyword evidence="9" id="KW-1185">Reference proteome</keyword>
<feature type="disulfide bond" evidence="6">
    <location>
        <begin position="1091"/>
        <end position="1155"/>
    </location>
</feature>
<dbReference type="GO" id="GO:0016020">
    <property type="term" value="C:membrane"/>
    <property type="evidence" value="ECO:0007669"/>
    <property type="project" value="InterPro"/>
</dbReference>
<dbReference type="OrthoDB" id="6102859at2759"/>
<keyword evidence="4" id="KW-0675">Receptor</keyword>
<dbReference type="Proteomes" id="UP000596742">
    <property type="component" value="Unassembled WGS sequence"/>
</dbReference>
<dbReference type="SUPFAM" id="SSF56487">
    <property type="entry name" value="SRCR-like"/>
    <property type="match status" value="17"/>
</dbReference>
<evidence type="ECO:0000256" key="2">
    <source>
        <dbReference type="ARBA" id="ARBA00022737"/>
    </source>
</evidence>
<feature type="disulfide bond" evidence="6">
    <location>
        <begin position="819"/>
        <end position="829"/>
    </location>
</feature>
<feature type="domain" description="SRCR" evidence="7">
    <location>
        <begin position="447"/>
        <end position="547"/>
    </location>
</feature>
<organism evidence="8 9">
    <name type="scientific">Mytilus galloprovincialis</name>
    <name type="common">Mediterranean mussel</name>
    <dbReference type="NCBI Taxonomy" id="29158"/>
    <lineage>
        <taxon>Eukaryota</taxon>
        <taxon>Metazoa</taxon>
        <taxon>Spiralia</taxon>
        <taxon>Lophotrochozoa</taxon>
        <taxon>Mollusca</taxon>
        <taxon>Bivalvia</taxon>
        <taxon>Autobranchia</taxon>
        <taxon>Pteriomorphia</taxon>
        <taxon>Mytilida</taxon>
        <taxon>Mytiloidea</taxon>
        <taxon>Mytilidae</taxon>
        <taxon>Mytilinae</taxon>
        <taxon>Mytilus</taxon>
    </lineage>
</organism>
<accession>A0A8B6H8A0</accession>
<feature type="domain" description="SRCR" evidence="7">
    <location>
        <begin position="960"/>
        <end position="1062"/>
    </location>
</feature>
<feature type="domain" description="SRCR" evidence="7">
    <location>
        <begin position="1499"/>
        <end position="1595"/>
    </location>
</feature>
<feature type="disulfide bond" evidence="6">
    <location>
        <begin position="1242"/>
        <end position="1252"/>
    </location>
</feature>
<keyword evidence="2" id="KW-0677">Repeat</keyword>
<feature type="disulfide bond" evidence="6">
    <location>
        <begin position="1671"/>
        <end position="1681"/>
    </location>
</feature>
<feature type="domain" description="SRCR" evidence="7">
    <location>
        <begin position="633"/>
        <end position="734"/>
    </location>
</feature>
<feature type="domain" description="SRCR" evidence="7">
    <location>
        <begin position="550"/>
        <end position="593"/>
    </location>
</feature>
<feature type="domain" description="SRCR" evidence="7">
    <location>
        <begin position="79"/>
        <end position="180"/>
    </location>
</feature>
<evidence type="ECO:0000313" key="9">
    <source>
        <dbReference type="Proteomes" id="UP000596742"/>
    </source>
</evidence>
<comment type="caution">
    <text evidence="6">Lacks conserved residue(s) required for the propagation of feature annotation.</text>
</comment>
<dbReference type="PRINTS" id="PR00258">
    <property type="entry name" value="SPERACTRCPTR"/>
</dbReference>
<dbReference type="SMART" id="SM00202">
    <property type="entry name" value="SR"/>
    <property type="match status" value="16"/>
</dbReference>
<dbReference type="FunFam" id="3.10.250.10:FF:000001">
    <property type="entry name" value="Lysyl oxidase 4 isoform X1"/>
    <property type="match status" value="5"/>
</dbReference>
<feature type="domain" description="SRCR" evidence="7">
    <location>
        <begin position="183"/>
        <end position="225"/>
    </location>
</feature>
<dbReference type="InterPro" id="IPR036772">
    <property type="entry name" value="SRCR-like_dom_sf"/>
</dbReference>
<evidence type="ECO:0000313" key="8">
    <source>
        <dbReference type="EMBL" id="VDI75539.1"/>
    </source>
</evidence>
<feature type="disulfide bond" evidence="6">
    <location>
        <begin position="703"/>
        <end position="713"/>
    </location>
</feature>
<feature type="domain" description="SRCR" evidence="7">
    <location>
        <begin position="749"/>
        <end position="850"/>
    </location>
</feature>
<feature type="domain" description="SRCR" evidence="7">
    <location>
        <begin position="344"/>
        <end position="444"/>
    </location>
</feature>
<evidence type="ECO:0000259" key="7">
    <source>
        <dbReference type="PROSITE" id="PS50287"/>
    </source>
</evidence>
<evidence type="ECO:0000256" key="3">
    <source>
        <dbReference type="ARBA" id="ARBA00023157"/>
    </source>
</evidence>
<evidence type="ECO:0000256" key="6">
    <source>
        <dbReference type="PROSITE-ProRule" id="PRU00196"/>
    </source>
</evidence>
<feature type="disulfide bond" evidence="6">
    <location>
        <begin position="1136"/>
        <end position="1146"/>
    </location>
</feature>
<feature type="domain" description="SRCR" evidence="7">
    <location>
        <begin position="1066"/>
        <end position="1166"/>
    </location>
</feature>
<feature type="disulfide bond" evidence="6">
    <location>
        <begin position="1351"/>
        <end position="1361"/>
    </location>
</feature>
<feature type="domain" description="SRCR" evidence="7">
    <location>
        <begin position="1600"/>
        <end position="1699"/>
    </location>
</feature>
<keyword evidence="5" id="KW-0325">Glycoprotein</keyword>
<feature type="disulfide bond" evidence="6">
    <location>
        <begin position="1104"/>
        <end position="1165"/>
    </location>
</feature>
<feature type="disulfide bond" evidence="6">
    <location>
        <begin position="1031"/>
        <end position="1041"/>
    </location>
</feature>
<evidence type="ECO:0000256" key="5">
    <source>
        <dbReference type="ARBA" id="ARBA00023180"/>
    </source>
</evidence>
<feature type="disulfide bond" evidence="6">
    <location>
        <begin position="149"/>
        <end position="159"/>
    </location>
</feature>
<keyword evidence="1" id="KW-0732">Signal</keyword>
<feature type="domain" description="SRCR" evidence="7">
    <location>
        <begin position="1170"/>
        <end position="1273"/>
    </location>
</feature>
<feature type="domain" description="SRCR" evidence="7">
    <location>
        <begin position="853"/>
        <end position="955"/>
    </location>
</feature>
<dbReference type="EMBL" id="UYJE01009667">
    <property type="protein sequence ID" value="VDI75539.1"/>
    <property type="molecule type" value="Genomic_DNA"/>
</dbReference>
<evidence type="ECO:0000256" key="1">
    <source>
        <dbReference type="ARBA" id="ARBA00022729"/>
    </source>
</evidence>
<dbReference type="FunFam" id="3.10.250.10:FF:000007">
    <property type="entry name" value="Soluble scavenger receptor cysteine-rich domain-containing protein SSC5D"/>
    <property type="match status" value="2"/>
</dbReference>
<dbReference type="FunFam" id="3.10.250.10:FF:000011">
    <property type="entry name" value="Scavenger receptor class A member 5"/>
    <property type="match status" value="1"/>
</dbReference>
<dbReference type="PANTHER" id="PTHR19331">
    <property type="entry name" value="SCAVENGER RECEPTOR DOMAIN-CONTAINING"/>
    <property type="match status" value="1"/>
</dbReference>
<feature type="disulfide bond" evidence="6">
    <location>
        <begin position="413"/>
        <end position="423"/>
    </location>
</feature>
<feature type="non-terminal residue" evidence="8">
    <location>
        <position position="1"/>
    </location>
</feature>
<feature type="disulfide bond" evidence="6">
    <location>
        <begin position="472"/>
        <end position="536"/>
    </location>
</feature>
<feature type="disulfide bond" evidence="6">
    <location>
        <begin position="310"/>
        <end position="320"/>
    </location>
</feature>
<evidence type="ECO:0000256" key="4">
    <source>
        <dbReference type="ARBA" id="ARBA00023170"/>
    </source>
</evidence>
<feature type="disulfide bond" evidence="6">
    <location>
        <begin position="1458"/>
        <end position="1468"/>
    </location>
</feature>
<dbReference type="FunFam" id="3.10.250.10:FF:000006">
    <property type="entry name" value="neurotrypsin isoform X2"/>
    <property type="match status" value="1"/>
</dbReference>